<feature type="binding site" evidence="9 10">
    <location>
        <position position="128"/>
    </location>
    <ligand>
        <name>substrate</name>
    </ligand>
</feature>
<dbReference type="EMBL" id="JAECZA010000039">
    <property type="protein sequence ID" value="MBH8573644.1"/>
    <property type="molecule type" value="Genomic_DNA"/>
</dbReference>
<comment type="subunit">
    <text evidence="4 9">Homodimer.</text>
</comment>
<evidence type="ECO:0000256" key="9">
    <source>
        <dbReference type="HAMAP-Rule" id="MF_01629"/>
    </source>
</evidence>
<feature type="binding site" evidence="9 11">
    <location>
        <begin position="141"/>
        <end position="142"/>
    </location>
    <ligand>
        <name>FMN</name>
        <dbReference type="ChEBI" id="CHEBI:58210"/>
    </ligand>
</feature>
<dbReference type="Gene3D" id="2.30.110.10">
    <property type="entry name" value="Electron Transport, Fmn-binding Protein, Chain A"/>
    <property type="match status" value="1"/>
</dbReference>
<feature type="binding site" evidence="9 11">
    <location>
        <position position="196"/>
    </location>
    <ligand>
        <name>FMN</name>
        <dbReference type="ChEBI" id="CHEBI:58210"/>
    </ligand>
</feature>
<dbReference type="AlphaFoldDB" id="A0A8J7I0C6"/>
<evidence type="ECO:0000313" key="15">
    <source>
        <dbReference type="Proteomes" id="UP000662314"/>
    </source>
</evidence>
<feature type="domain" description="Pyridoxamine 5'-phosphate oxidase N-terminal" evidence="12">
    <location>
        <begin position="35"/>
        <end position="160"/>
    </location>
</feature>
<comment type="pathway">
    <text evidence="2 9">Cofactor metabolism; pyridoxal 5'-phosphate salvage; pyridoxal 5'-phosphate from pyridoxine 5'-phosphate: step 1/1.</text>
</comment>
<evidence type="ECO:0000256" key="5">
    <source>
        <dbReference type="ARBA" id="ARBA00022630"/>
    </source>
</evidence>
<dbReference type="PANTHER" id="PTHR10851:SF0">
    <property type="entry name" value="PYRIDOXINE-5'-PHOSPHATE OXIDASE"/>
    <property type="match status" value="1"/>
</dbReference>
<dbReference type="Pfam" id="PF01243">
    <property type="entry name" value="PNPOx_N"/>
    <property type="match status" value="1"/>
</dbReference>
<dbReference type="InterPro" id="IPR019740">
    <property type="entry name" value="Pyridox_Oxase_CS"/>
</dbReference>
<keyword evidence="6 9" id="KW-0288">FMN</keyword>
<dbReference type="Pfam" id="PF10590">
    <property type="entry name" value="PNP_phzG_C"/>
    <property type="match status" value="1"/>
</dbReference>
<feature type="binding site" evidence="9 11">
    <location>
        <position position="186"/>
    </location>
    <ligand>
        <name>FMN</name>
        <dbReference type="ChEBI" id="CHEBI:58210"/>
    </ligand>
</feature>
<evidence type="ECO:0000256" key="10">
    <source>
        <dbReference type="PIRSR" id="PIRSR000190-1"/>
    </source>
</evidence>
<comment type="catalytic activity">
    <reaction evidence="9">
        <text>pyridoxamine 5'-phosphate + O2 + H2O = pyridoxal 5'-phosphate + H2O2 + NH4(+)</text>
        <dbReference type="Rhea" id="RHEA:15817"/>
        <dbReference type="ChEBI" id="CHEBI:15377"/>
        <dbReference type="ChEBI" id="CHEBI:15379"/>
        <dbReference type="ChEBI" id="CHEBI:16240"/>
        <dbReference type="ChEBI" id="CHEBI:28938"/>
        <dbReference type="ChEBI" id="CHEBI:58451"/>
        <dbReference type="ChEBI" id="CHEBI:597326"/>
        <dbReference type="EC" id="1.4.3.5"/>
    </reaction>
</comment>
<organism evidence="14 15">
    <name type="scientific">Dendronalium phyllosphericum CENA369</name>
    <dbReference type="NCBI Taxonomy" id="1725256"/>
    <lineage>
        <taxon>Bacteria</taxon>
        <taxon>Bacillati</taxon>
        <taxon>Cyanobacteriota</taxon>
        <taxon>Cyanophyceae</taxon>
        <taxon>Nostocales</taxon>
        <taxon>Nostocaceae</taxon>
        <taxon>Dendronalium</taxon>
        <taxon>Dendronalium phyllosphericum</taxon>
    </lineage>
</organism>
<gene>
    <name evidence="9 14" type="primary">pdxH</name>
    <name evidence="14" type="ORF">I8752_11570</name>
</gene>
<keyword evidence="5 9" id="KW-0285">Flavoprotein</keyword>
<evidence type="ECO:0000259" key="13">
    <source>
        <dbReference type="Pfam" id="PF10590"/>
    </source>
</evidence>
<dbReference type="GO" id="GO:0008615">
    <property type="term" value="P:pyridoxine biosynthetic process"/>
    <property type="evidence" value="ECO:0007669"/>
    <property type="project" value="UniProtKB-UniRule"/>
</dbReference>
<dbReference type="InterPro" id="IPR000659">
    <property type="entry name" value="Pyridox_Oxase"/>
</dbReference>
<dbReference type="Proteomes" id="UP000662314">
    <property type="component" value="Unassembled WGS sequence"/>
</dbReference>
<feature type="binding site" evidence="9 10">
    <location>
        <position position="124"/>
    </location>
    <ligand>
        <name>substrate</name>
    </ligand>
</feature>
<feature type="binding site" evidence="9 11">
    <location>
        <begin position="77"/>
        <end position="78"/>
    </location>
    <ligand>
        <name>FMN</name>
        <dbReference type="ChEBI" id="CHEBI:58210"/>
    </ligand>
</feature>
<evidence type="ECO:0000256" key="4">
    <source>
        <dbReference type="ARBA" id="ARBA00011738"/>
    </source>
</evidence>
<proteinExistence type="inferred from homology"/>
<dbReference type="FunFam" id="2.30.110.10:FF:000005">
    <property type="entry name" value="NAD(P)H-hydrate epimerase"/>
    <property type="match status" value="1"/>
</dbReference>
<dbReference type="PIRSF" id="PIRSF000190">
    <property type="entry name" value="Pyd_amn-ph_oxd"/>
    <property type="match status" value="1"/>
</dbReference>
<evidence type="ECO:0000256" key="1">
    <source>
        <dbReference type="ARBA" id="ARBA00004738"/>
    </source>
</evidence>
<evidence type="ECO:0000256" key="8">
    <source>
        <dbReference type="ARBA" id="ARBA00023096"/>
    </source>
</evidence>
<keyword evidence="7 9" id="KW-0560">Oxidoreductase</keyword>
<keyword evidence="8 9" id="KW-0664">Pyridoxine biosynthesis</keyword>
<evidence type="ECO:0000256" key="2">
    <source>
        <dbReference type="ARBA" id="ARBA00005037"/>
    </source>
</evidence>
<feature type="binding site" evidence="9 10">
    <location>
        <position position="132"/>
    </location>
    <ligand>
        <name>substrate</name>
    </ligand>
</feature>
<feature type="binding site" evidence="9 11">
    <location>
        <begin position="62"/>
        <end position="67"/>
    </location>
    <ligand>
        <name>FMN</name>
        <dbReference type="ChEBI" id="CHEBI:58210"/>
    </ligand>
</feature>
<dbReference type="InterPro" id="IPR019576">
    <property type="entry name" value="Pyridoxamine_oxidase_dimer_C"/>
</dbReference>
<evidence type="ECO:0000259" key="12">
    <source>
        <dbReference type="Pfam" id="PF01243"/>
    </source>
</evidence>
<keyword evidence="15" id="KW-1185">Reference proteome</keyword>
<evidence type="ECO:0000256" key="6">
    <source>
        <dbReference type="ARBA" id="ARBA00022643"/>
    </source>
</evidence>
<evidence type="ECO:0000256" key="7">
    <source>
        <dbReference type="ARBA" id="ARBA00023002"/>
    </source>
</evidence>
<comment type="function">
    <text evidence="9">Catalyzes the oxidation of either pyridoxine 5'-phosphate (PNP) or pyridoxamine 5'-phosphate (PMP) into pyridoxal 5'-phosphate (PLP).</text>
</comment>
<comment type="catalytic activity">
    <reaction evidence="9">
        <text>pyridoxine 5'-phosphate + O2 = pyridoxal 5'-phosphate + H2O2</text>
        <dbReference type="Rhea" id="RHEA:15149"/>
        <dbReference type="ChEBI" id="CHEBI:15379"/>
        <dbReference type="ChEBI" id="CHEBI:16240"/>
        <dbReference type="ChEBI" id="CHEBI:58589"/>
        <dbReference type="ChEBI" id="CHEBI:597326"/>
        <dbReference type="EC" id="1.4.3.5"/>
    </reaction>
</comment>
<dbReference type="HAMAP" id="MF_01629">
    <property type="entry name" value="PdxH"/>
    <property type="match status" value="1"/>
</dbReference>
<name>A0A8J7I0C6_9NOST</name>
<dbReference type="InterPro" id="IPR012349">
    <property type="entry name" value="Split_barrel_FMN-bd"/>
</dbReference>
<feature type="binding site" evidence="10">
    <location>
        <begin position="9"/>
        <end position="12"/>
    </location>
    <ligand>
        <name>substrate</name>
    </ligand>
</feature>
<dbReference type="InterPro" id="IPR011576">
    <property type="entry name" value="Pyridox_Oxase_N"/>
</dbReference>
<evidence type="ECO:0000256" key="11">
    <source>
        <dbReference type="PIRSR" id="PIRSR000190-2"/>
    </source>
</evidence>
<dbReference type="GO" id="GO:0010181">
    <property type="term" value="F:FMN binding"/>
    <property type="evidence" value="ECO:0007669"/>
    <property type="project" value="UniProtKB-UniRule"/>
</dbReference>
<comment type="cofactor">
    <cofactor evidence="9 11">
        <name>FMN</name>
        <dbReference type="ChEBI" id="CHEBI:58210"/>
    </cofactor>
    <text evidence="9 11">Binds 1 FMN per subunit.</text>
</comment>
<protein>
    <recommendedName>
        <fullName evidence="9">Pyridoxine/pyridoxamine 5'-phosphate oxidase</fullName>
        <ecNumber evidence="9">1.4.3.5</ecNumber>
    </recommendedName>
    <alternativeName>
        <fullName evidence="9">PNP/PMP oxidase</fullName>
        <shortName evidence="9">PNPOx</shortName>
    </alternativeName>
    <alternativeName>
        <fullName evidence="9">Pyridoxal 5'-phosphate synthase</fullName>
    </alternativeName>
</protein>
<evidence type="ECO:0000256" key="3">
    <source>
        <dbReference type="ARBA" id="ARBA00007301"/>
    </source>
</evidence>
<feature type="binding site" evidence="9 11">
    <location>
        <position position="84"/>
    </location>
    <ligand>
        <name>FMN</name>
        <dbReference type="ChEBI" id="CHEBI:58210"/>
    </ligand>
</feature>
<dbReference type="RefSeq" id="WP_214432463.1">
    <property type="nucleotide sequence ID" value="NZ_CAWPUQ010000210.1"/>
</dbReference>
<reference evidence="14 15" key="1">
    <citation type="journal article" date="2021" name="Int. J. Syst. Evol. Microbiol.">
        <title>Amazonocrinis nigriterrae gen. nov., sp. nov., Atlanticothrix silvestris gen. nov., sp. nov. and Dendronalium phyllosphericum gen. nov., sp. nov., nostocacean cyanobacteria from Brazilian environments.</title>
        <authorList>
            <person name="Alvarenga D.O."/>
            <person name="Andreote A.P.D."/>
            <person name="Branco L.H.Z."/>
            <person name="Delbaje E."/>
            <person name="Cruz R.B."/>
            <person name="Varani A.M."/>
            <person name="Fiore M.F."/>
        </authorList>
    </citation>
    <scope>NUCLEOTIDE SEQUENCE [LARGE SCALE GENOMIC DNA]</scope>
    <source>
        <strain evidence="14 15">CENA369</strain>
    </source>
</reference>
<dbReference type="SUPFAM" id="SSF50475">
    <property type="entry name" value="FMN-binding split barrel"/>
    <property type="match status" value="1"/>
</dbReference>
<feature type="binding site" evidence="9 10">
    <location>
        <begin position="192"/>
        <end position="194"/>
    </location>
    <ligand>
        <name>substrate</name>
    </ligand>
</feature>
<feature type="domain" description="Pyridoxine 5'-phosphate oxidase dimerisation C-terminal" evidence="13">
    <location>
        <begin position="173"/>
        <end position="214"/>
    </location>
</feature>
<feature type="binding site" evidence="9 11">
    <location>
        <position position="83"/>
    </location>
    <ligand>
        <name>FMN</name>
        <dbReference type="ChEBI" id="CHEBI:58210"/>
    </ligand>
</feature>
<comment type="caution">
    <text evidence="14">The sequence shown here is derived from an EMBL/GenBank/DDBJ whole genome shotgun (WGS) entry which is preliminary data.</text>
</comment>
<dbReference type="EC" id="1.4.3.5" evidence="9"/>
<comment type="pathway">
    <text evidence="1 9">Cofactor metabolism; pyridoxal 5'-phosphate salvage; pyridoxal 5'-phosphate from pyridoxamine 5'-phosphate: step 1/1.</text>
</comment>
<dbReference type="GO" id="GO:0004733">
    <property type="term" value="F:pyridoxamine phosphate oxidase activity"/>
    <property type="evidence" value="ECO:0007669"/>
    <property type="project" value="UniProtKB-UniRule"/>
</dbReference>
<feature type="binding site" evidence="9 10">
    <location>
        <position position="67"/>
    </location>
    <ligand>
        <name>substrate</name>
    </ligand>
</feature>
<dbReference type="NCBIfam" id="TIGR00558">
    <property type="entry name" value="pdxH"/>
    <property type="match status" value="1"/>
</dbReference>
<evidence type="ECO:0000313" key="14">
    <source>
        <dbReference type="EMBL" id="MBH8573644.1"/>
    </source>
</evidence>
<sequence>MDKTIADLRKDYTLEGLSGTEIDLNPFIQFQKWFDQALAAQLTEPNAMTIATAMPDGKPSARMVLLKDFDERGFVFFTNYNSRKGQELAENPQAALVFWWAELERQVRISGHVEKVSENESDKYFHSRPANSRLGAWVSNQSEVIESREVLEQRLQEFHSKYENQEIPRPPHWGGLRVIPTEIEFWQGRSSRLHDRLLYTRLHDNSWKIERLSP</sequence>
<dbReference type="NCBIfam" id="NF004231">
    <property type="entry name" value="PRK05679.1"/>
    <property type="match status" value="1"/>
</dbReference>
<dbReference type="UniPathway" id="UPA01068">
    <property type="reaction ID" value="UER00304"/>
</dbReference>
<comment type="similarity">
    <text evidence="3 9">Belongs to the pyridoxamine 5'-phosphate oxidase family.</text>
</comment>
<dbReference type="PROSITE" id="PS01064">
    <property type="entry name" value="PYRIDOX_OXIDASE"/>
    <property type="match status" value="1"/>
</dbReference>
<dbReference type="PANTHER" id="PTHR10851">
    <property type="entry name" value="PYRIDOXINE-5-PHOSPHATE OXIDASE"/>
    <property type="match status" value="1"/>
</dbReference>
<feature type="binding site" evidence="9 11">
    <location>
        <position position="106"/>
    </location>
    <ligand>
        <name>FMN</name>
        <dbReference type="ChEBI" id="CHEBI:58210"/>
    </ligand>
</feature>
<accession>A0A8J7I0C6</accession>